<proteinExistence type="predicted"/>
<dbReference type="InterPro" id="IPR036388">
    <property type="entry name" value="WH-like_DNA-bd_sf"/>
</dbReference>
<dbReference type="InterPro" id="IPR036196">
    <property type="entry name" value="Ptyr_pPase_sf"/>
</dbReference>
<accession>A0ABW4AL24</accession>
<dbReference type="InterPro" id="IPR023485">
    <property type="entry name" value="Ptyr_pPase"/>
</dbReference>
<dbReference type="SMART" id="SM00418">
    <property type="entry name" value="HTH_ARSR"/>
    <property type="match status" value="1"/>
</dbReference>
<feature type="domain" description="HTH arsR-type" evidence="3">
    <location>
        <begin position="1"/>
        <end position="95"/>
    </location>
</feature>
<evidence type="ECO:0000313" key="5">
    <source>
        <dbReference type="Proteomes" id="UP001597183"/>
    </source>
</evidence>
<dbReference type="SUPFAM" id="SSF46785">
    <property type="entry name" value="Winged helix' DNA-binding domain"/>
    <property type="match status" value="1"/>
</dbReference>
<dbReference type="SMART" id="SM00226">
    <property type="entry name" value="LMWPc"/>
    <property type="match status" value="1"/>
</dbReference>
<dbReference type="PROSITE" id="PS50987">
    <property type="entry name" value="HTH_ARSR_2"/>
    <property type="match status" value="1"/>
</dbReference>
<dbReference type="SUPFAM" id="SSF52788">
    <property type="entry name" value="Phosphotyrosine protein phosphatases I"/>
    <property type="match status" value="1"/>
</dbReference>
<name>A0ABW4AL24_9ACTN</name>
<comment type="caution">
    <text evidence="4">The sequence shown here is derived from an EMBL/GenBank/DDBJ whole genome shotgun (WGS) entry which is preliminary data.</text>
</comment>
<organism evidence="4 5">
    <name type="scientific">Actinoplanes sichuanensis</name>
    <dbReference type="NCBI Taxonomy" id="512349"/>
    <lineage>
        <taxon>Bacteria</taxon>
        <taxon>Bacillati</taxon>
        <taxon>Actinomycetota</taxon>
        <taxon>Actinomycetes</taxon>
        <taxon>Micromonosporales</taxon>
        <taxon>Micromonosporaceae</taxon>
        <taxon>Actinoplanes</taxon>
    </lineage>
</organism>
<protein>
    <submittedName>
        <fullName evidence="4">Metalloregulator ArsR/SmtB family transcription factor</fullName>
    </submittedName>
</protein>
<dbReference type="InterPro" id="IPR001845">
    <property type="entry name" value="HTH_ArsR_DNA-bd_dom"/>
</dbReference>
<evidence type="ECO:0000313" key="4">
    <source>
        <dbReference type="EMBL" id="MFD1370662.1"/>
    </source>
</evidence>
<evidence type="ECO:0000259" key="3">
    <source>
        <dbReference type="PROSITE" id="PS50987"/>
    </source>
</evidence>
<dbReference type="CDD" id="cd16345">
    <property type="entry name" value="LMWP_ArsC"/>
    <property type="match status" value="1"/>
</dbReference>
<dbReference type="NCBIfam" id="NF033788">
    <property type="entry name" value="HTH_metalloreg"/>
    <property type="match status" value="1"/>
</dbReference>
<gene>
    <name evidence="4" type="ORF">ACFQ5G_35445</name>
</gene>
<dbReference type="InterPro" id="IPR036390">
    <property type="entry name" value="WH_DNA-bd_sf"/>
</dbReference>
<dbReference type="Gene3D" id="1.10.10.10">
    <property type="entry name" value="Winged helix-like DNA-binding domain superfamily/Winged helix DNA-binding domain"/>
    <property type="match status" value="1"/>
</dbReference>
<dbReference type="Proteomes" id="UP001597183">
    <property type="component" value="Unassembled WGS sequence"/>
</dbReference>
<feature type="region of interest" description="Disordered" evidence="2">
    <location>
        <begin position="196"/>
        <end position="233"/>
    </location>
</feature>
<dbReference type="Gene3D" id="3.40.50.2300">
    <property type="match status" value="1"/>
</dbReference>
<dbReference type="RefSeq" id="WP_378079059.1">
    <property type="nucleotide sequence ID" value="NZ_AP028461.1"/>
</dbReference>
<dbReference type="PANTHER" id="PTHR43428:SF1">
    <property type="entry name" value="ARSENATE REDUCTASE"/>
    <property type="match status" value="1"/>
</dbReference>
<dbReference type="EMBL" id="JBHTMK010000044">
    <property type="protein sequence ID" value="MFD1370662.1"/>
    <property type="molecule type" value="Genomic_DNA"/>
</dbReference>
<evidence type="ECO:0000256" key="1">
    <source>
        <dbReference type="ARBA" id="ARBA00022849"/>
    </source>
</evidence>
<dbReference type="Pfam" id="PF01022">
    <property type="entry name" value="HTH_5"/>
    <property type="match status" value="1"/>
</dbReference>
<dbReference type="CDD" id="cd00090">
    <property type="entry name" value="HTH_ARSR"/>
    <property type="match status" value="1"/>
</dbReference>
<keyword evidence="1" id="KW-0059">Arsenical resistance</keyword>
<evidence type="ECO:0000256" key="2">
    <source>
        <dbReference type="SAM" id="MobiDB-lite"/>
    </source>
</evidence>
<dbReference type="PANTHER" id="PTHR43428">
    <property type="entry name" value="ARSENATE REDUCTASE"/>
    <property type="match status" value="1"/>
</dbReference>
<reference evidence="5" key="1">
    <citation type="journal article" date="2019" name="Int. J. Syst. Evol. Microbiol.">
        <title>The Global Catalogue of Microorganisms (GCM) 10K type strain sequencing project: providing services to taxonomists for standard genome sequencing and annotation.</title>
        <authorList>
            <consortium name="The Broad Institute Genomics Platform"/>
            <consortium name="The Broad Institute Genome Sequencing Center for Infectious Disease"/>
            <person name="Wu L."/>
            <person name="Ma J."/>
        </authorList>
    </citation>
    <scope>NUCLEOTIDE SEQUENCE [LARGE SCALE GENOMIC DNA]</scope>
    <source>
        <strain evidence="5">CCM 7526</strain>
    </source>
</reference>
<dbReference type="Pfam" id="PF01451">
    <property type="entry name" value="LMWPc"/>
    <property type="match status" value="1"/>
</dbReference>
<sequence>MGTDAPPAFLTAAGHPVRWRLLSALAGSDLAVHELTDRLGQPQNLISYHLGKLRKAGLVTARRSSADGRDTYYTLHLARCSAMLTGTGAALHPALRLSPPAPARPSRVRVLFLCTGNSARSPMAEAVLRRLTTDGVEVYSAGVNPKPLHRYAVRALAARGIPPPETGPTHVSQLTGGFDHVITLCDRVKEVCPSFDGPSQAISPDSPGQAVSPDGRDRAVSPGRPRKAHWSIPEPVAPTDFDHVADQLTERIGFFLHTLAEES</sequence>
<keyword evidence="5" id="KW-1185">Reference proteome</keyword>
<dbReference type="InterPro" id="IPR011991">
    <property type="entry name" value="ArsR-like_HTH"/>
</dbReference>